<accession>A0A7T6Z402</accession>
<name>A0A7T6Z402_9BACI</name>
<evidence type="ECO:0000313" key="2">
    <source>
        <dbReference type="Proteomes" id="UP000595823"/>
    </source>
</evidence>
<dbReference type="EMBL" id="CP054705">
    <property type="protein sequence ID" value="QQK76372.1"/>
    <property type="molecule type" value="Genomic_DNA"/>
</dbReference>
<keyword evidence="2" id="KW-1185">Reference proteome</keyword>
<proteinExistence type="predicted"/>
<dbReference type="KEGG" id="scia:HUG15_12920"/>
<dbReference type="AlphaFoldDB" id="A0A7T6Z402"/>
<evidence type="ECO:0000313" key="1">
    <source>
        <dbReference type="EMBL" id="QQK76372.1"/>
    </source>
</evidence>
<organism evidence="1 2">
    <name type="scientific">Salicibibacter cibarius</name>
    <dbReference type="NCBI Taxonomy" id="2743000"/>
    <lineage>
        <taxon>Bacteria</taxon>
        <taxon>Bacillati</taxon>
        <taxon>Bacillota</taxon>
        <taxon>Bacilli</taxon>
        <taxon>Bacillales</taxon>
        <taxon>Bacillaceae</taxon>
        <taxon>Salicibibacter</taxon>
    </lineage>
</organism>
<reference evidence="1 2" key="1">
    <citation type="submission" date="2020-06" db="EMBL/GenBank/DDBJ databases">
        <title>Genomic analysis of Salicibibacter sp. NKC5-3.</title>
        <authorList>
            <person name="Oh Y.J."/>
        </authorList>
    </citation>
    <scope>NUCLEOTIDE SEQUENCE [LARGE SCALE GENOMIC DNA]</scope>
    <source>
        <strain evidence="1 2">NKC5-3</strain>
    </source>
</reference>
<gene>
    <name evidence="1" type="ORF">HUG15_12920</name>
</gene>
<dbReference type="Proteomes" id="UP000595823">
    <property type="component" value="Chromosome"/>
</dbReference>
<sequence>MNWAVQMDYKRWKLDYRKILMTCLIPEKWRECIRQAGSYDDGHPWFPGVAEKEHGNEEETLINRSW</sequence>
<protein>
    <submittedName>
        <fullName evidence="1">Uncharacterized protein</fullName>
    </submittedName>
</protein>
<dbReference type="RefSeq" id="WP_200123502.1">
    <property type="nucleotide sequence ID" value="NZ_CP054705.1"/>
</dbReference>